<sequence length="58" mass="6990">MQEQEVKSYQRKTQKDYSLAFKLEIVDAVEKGELTYKQAQLRYGIRKKYRFGLVAKTW</sequence>
<evidence type="ECO:0000313" key="2">
    <source>
        <dbReference type="Proteomes" id="UP000503278"/>
    </source>
</evidence>
<dbReference type="InterPro" id="IPR036388">
    <property type="entry name" value="WH-like_DNA-bd_sf"/>
</dbReference>
<reference evidence="1 2" key="1">
    <citation type="submission" date="2020-04" db="EMBL/GenBank/DDBJ databases">
        <title>Genome sequencing of novel species.</title>
        <authorList>
            <person name="Heo J."/>
            <person name="Kim S.-J."/>
            <person name="Kim J.-S."/>
            <person name="Hong S.-B."/>
            <person name="Kwon S.-W."/>
        </authorList>
    </citation>
    <scope>NUCLEOTIDE SEQUENCE [LARGE SCALE GENOMIC DNA]</scope>
    <source>
        <strain evidence="1 2">F39-2</strain>
    </source>
</reference>
<dbReference type="GO" id="GO:0043565">
    <property type="term" value="F:sequence-specific DNA binding"/>
    <property type="evidence" value="ECO:0007669"/>
    <property type="project" value="InterPro"/>
</dbReference>
<dbReference type="Proteomes" id="UP000503278">
    <property type="component" value="Chromosome"/>
</dbReference>
<accession>A0A7L5E776</accession>
<evidence type="ECO:0008006" key="3">
    <source>
        <dbReference type="Google" id="ProtNLM"/>
    </source>
</evidence>
<name>A0A7L5E776_9SPHI</name>
<protein>
    <recommendedName>
        <fullName evidence="3">Transposase</fullName>
    </recommendedName>
</protein>
<dbReference type="SUPFAM" id="SSF48295">
    <property type="entry name" value="TrpR-like"/>
    <property type="match status" value="1"/>
</dbReference>
<dbReference type="RefSeq" id="WP_169608250.1">
    <property type="nucleotide sequence ID" value="NZ_CP051682.1"/>
</dbReference>
<dbReference type="AlphaFoldDB" id="A0A7L5E776"/>
<keyword evidence="2" id="KW-1185">Reference proteome</keyword>
<dbReference type="EMBL" id="CP051682">
    <property type="protein sequence ID" value="QJD96703.1"/>
    <property type="molecule type" value="Genomic_DNA"/>
</dbReference>
<dbReference type="KEGG" id="mrob:HH214_12885"/>
<organism evidence="1 2">
    <name type="scientific">Mucilaginibacter robiniae</name>
    <dbReference type="NCBI Taxonomy" id="2728022"/>
    <lineage>
        <taxon>Bacteria</taxon>
        <taxon>Pseudomonadati</taxon>
        <taxon>Bacteroidota</taxon>
        <taxon>Sphingobacteriia</taxon>
        <taxon>Sphingobacteriales</taxon>
        <taxon>Sphingobacteriaceae</taxon>
        <taxon>Mucilaginibacter</taxon>
    </lineage>
</organism>
<dbReference type="InterPro" id="IPR010921">
    <property type="entry name" value="Trp_repressor/repl_initiator"/>
</dbReference>
<evidence type="ECO:0000313" key="1">
    <source>
        <dbReference type="EMBL" id="QJD96703.1"/>
    </source>
</evidence>
<proteinExistence type="predicted"/>
<gene>
    <name evidence="1" type="ORF">HH214_12885</name>
</gene>
<dbReference type="Gene3D" id="1.10.10.10">
    <property type="entry name" value="Winged helix-like DNA-binding domain superfamily/Winged helix DNA-binding domain"/>
    <property type="match status" value="1"/>
</dbReference>